<evidence type="ECO:0000313" key="1">
    <source>
        <dbReference type="EMBL" id="PJA14298.1"/>
    </source>
</evidence>
<protein>
    <submittedName>
        <fullName evidence="1">Uncharacterized protein</fullName>
    </submittedName>
</protein>
<organism evidence="1 2">
    <name type="scientific">Candidatus Dojkabacteria bacterium CG_4_10_14_0_2_um_filter_Dojkabacteria_WS6_41_15</name>
    <dbReference type="NCBI Taxonomy" id="2014249"/>
    <lineage>
        <taxon>Bacteria</taxon>
        <taxon>Candidatus Dojkabacteria</taxon>
    </lineage>
</organism>
<sequence length="107" mass="12029">MDVDNYLGKRTELQLQIIKEINYRREASLFKFSAQDIAKTMKTGTKELGGGFTALSQKNKEAEPLILAAGVKIVVDGSRRDRIQLWRINPAAPWDEIGSKIAQYCSN</sequence>
<dbReference type="Proteomes" id="UP000228952">
    <property type="component" value="Unassembled WGS sequence"/>
</dbReference>
<accession>A0A2M7W2W4</accession>
<reference evidence="2" key="1">
    <citation type="submission" date="2017-09" db="EMBL/GenBank/DDBJ databases">
        <title>Depth-based differentiation of microbial function through sediment-hosted aquifers and enrichment of novel symbionts in the deep terrestrial subsurface.</title>
        <authorList>
            <person name="Probst A.J."/>
            <person name="Ladd B."/>
            <person name="Jarett J.K."/>
            <person name="Geller-Mcgrath D.E."/>
            <person name="Sieber C.M.K."/>
            <person name="Emerson J.B."/>
            <person name="Anantharaman K."/>
            <person name="Thomas B.C."/>
            <person name="Malmstrom R."/>
            <person name="Stieglmeier M."/>
            <person name="Klingl A."/>
            <person name="Woyke T."/>
            <person name="Ryan C.M."/>
            <person name="Banfield J.F."/>
        </authorList>
    </citation>
    <scope>NUCLEOTIDE SEQUENCE [LARGE SCALE GENOMIC DNA]</scope>
</reference>
<name>A0A2M7W2W4_9BACT</name>
<comment type="caution">
    <text evidence="1">The sequence shown here is derived from an EMBL/GenBank/DDBJ whole genome shotgun (WGS) entry which is preliminary data.</text>
</comment>
<gene>
    <name evidence="1" type="ORF">COX64_02340</name>
</gene>
<dbReference type="EMBL" id="PFQB01000056">
    <property type="protein sequence ID" value="PJA14298.1"/>
    <property type="molecule type" value="Genomic_DNA"/>
</dbReference>
<proteinExistence type="predicted"/>
<evidence type="ECO:0000313" key="2">
    <source>
        <dbReference type="Proteomes" id="UP000228952"/>
    </source>
</evidence>
<dbReference type="AlphaFoldDB" id="A0A2M7W2W4"/>